<dbReference type="PANTHER" id="PTHR15131:SF3">
    <property type="entry name" value="SNRNA-ACTIVATING PROTEIN COMPLEX SUBUNIT 1"/>
    <property type="match status" value="1"/>
</dbReference>
<evidence type="ECO:0000313" key="2">
    <source>
        <dbReference type="EMBL" id="OZJ05854.1"/>
    </source>
</evidence>
<dbReference type="OrthoDB" id="20127at2759"/>
<dbReference type="AlphaFoldDB" id="A0A261Y5V7"/>
<accession>A0A261Y5V7</accession>
<gene>
    <name evidence="2" type="ORF">BZG36_00860</name>
</gene>
<dbReference type="GO" id="GO:0019185">
    <property type="term" value="C:snRNA-activating protein complex"/>
    <property type="evidence" value="ECO:0007669"/>
    <property type="project" value="TreeGrafter"/>
</dbReference>
<reference evidence="2 3" key="1">
    <citation type="journal article" date="2017" name="Mycologia">
        <title>Bifiguratus adelaidae, gen. et sp. nov., a new member of Mucoromycotina in endophytic and soil-dwelling habitats.</title>
        <authorList>
            <person name="Torres-Cruz T.J."/>
            <person name="Billingsley Tobias T.L."/>
            <person name="Almatruk M."/>
            <person name="Hesse C."/>
            <person name="Kuske C.R."/>
            <person name="Desiro A."/>
            <person name="Benucci G.M."/>
            <person name="Bonito G."/>
            <person name="Stajich J.E."/>
            <person name="Dunlap C."/>
            <person name="Arnold A.E."/>
            <person name="Porras-Alfaro A."/>
        </authorList>
    </citation>
    <scope>NUCLEOTIDE SEQUENCE [LARGE SCALE GENOMIC DNA]</scope>
    <source>
        <strain evidence="2 3">AZ0501</strain>
    </source>
</reference>
<sequence>MDHSPFDSRRWIVVGDKAILKGAIESDVRHLFNTFGRQPDPSFRAFAHVWEQTNFDLIHFACPDKNGRNNFMQALYQVVLEYLPAPSLTVRAGVLYMLYLLYFTQPSVWEPIQIHITFSTFRALGQMVQSAASNESLKACGYIFHRMLEEDTFSFSAVEWELDTGSQWGGIENSDEGVERELMKVEKEMLSDNMNGLLDQTMFANLSQLTSSYEEKKRLLLPTPQANVATRRILEAASIPQPEALSNVMMSSPLVKDSRDSVRELGGKLYDYQEAQMRRLKGLPPDSKSQSRPAFEPLASLSSSRPLNERRSQIRQLDFSNRRWQPHYLRDRQHS</sequence>
<feature type="region of interest" description="Disordered" evidence="1">
    <location>
        <begin position="282"/>
        <end position="318"/>
    </location>
</feature>
<dbReference type="PANTHER" id="PTHR15131">
    <property type="entry name" value="SMALL NUCLEAR RNA ACTIVATING COMPLEX, POLYPEPTIDE 1"/>
    <property type="match status" value="1"/>
</dbReference>
<dbReference type="Pfam" id="PF09808">
    <property type="entry name" value="SNAPC1"/>
    <property type="match status" value="1"/>
</dbReference>
<dbReference type="GO" id="GO:0043565">
    <property type="term" value="F:sequence-specific DNA binding"/>
    <property type="evidence" value="ECO:0007669"/>
    <property type="project" value="TreeGrafter"/>
</dbReference>
<protein>
    <submittedName>
        <fullName evidence="2">Uncharacterized protein</fullName>
    </submittedName>
</protein>
<dbReference type="Proteomes" id="UP000242875">
    <property type="component" value="Unassembled WGS sequence"/>
</dbReference>
<proteinExistence type="predicted"/>
<evidence type="ECO:0000313" key="3">
    <source>
        <dbReference type="Proteomes" id="UP000242875"/>
    </source>
</evidence>
<comment type="caution">
    <text evidence="2">The sequence shown here is derived from an EMBL/GenBank/DDBJ whole genome shotgun (WGS) entry which is preliminary data.</text>
</comment>
<name>A0A261Y5V7_9FUNG</name>
<dbReference type="EMBL" id="MVBO01000009">
    <property type="protein sequence ID" value="OZJ05854.1"/>
    <property type="molecule type" value="Genomic_DNA"/>
</dbReference>
<organism evidence="2 3">
    <name type="scientific">Bifiguratus adelaidae</name>
    <dbReference type="NCBI Taxonomy" id="1938954"/>
    <lineage>
        <taxon>Eukaryota</taxon>
        <taxon>Fungi</taxon>
        <taxon>Fungi incertae sedis</taxon>
        <taxon>Mucoromycota</taxon>
        <taxon>Mucoromycotina</taxon>
        <taxon>Endogonomycetes</taxon>
        <taxon>Endogonales</taxon>
        <taxon>Endogonales incertae sedis</taxon>
        <taxon>Bifiguratus</taxon>
    </lineage>
</organism>
<dbReference type="GO" id="GO:0042796">
    <property type="term" value="P:snRNA transcription by RNA polymerase III"/>
    <property type="evidence" value="ECO:0007669"/>
    <property type="project" value="TreeGrafter"/>
</dbReference>
<keyword evidence="3" id="KW-1185">Reference proteome</keyword>
<evidence type="ECO:0000256" key="1">
    <source>
        <dbReference type="SAM" id="MobiDB-lite"/>
    </source>
</evidence>
<dbReference type="GO" id="GO:0042795">
    <property type="term" value="P:snRNA transcription by RNA polymerase II"/>
    <property type="evidence" value="ECO:0007669"/>
    <property type="project" value="TreeGrafter"/>
</dbReference>
<dbReference type="InterPro" id="IPR019188">
    <property type="entry name" value="SNAPC1"/>
</dbReference>